<dbReference type="GO" id="GO:0016020">
    <property type="term" value="C:membrane"/>
    <property type="evidence" value="ECO:0007669"/>
    <property type="project" value="UniProtKB-SubCell"/>
</dbReference>
<sequence length="187" mass="20439">DPPLGSSSPTALPFPPGCPTLSRLFLRKNPTKTPGIPIPTGKCGACGPGYASPLEAMKGPREQLLYLPCIYRNTGIGIPDFLATVDVDPKSPRYCQVIHRLPMPHVGDELHHSGWNACSSCHGDPGKSRRFLILPSLVSSRVYVVDVATDPRAPKLHKVWNSPLFPCFFPLIFPFSHPFMPISSFIP</sequence>
<comment type="function">
    <text evidence="3">Catalyzes the oxidation of methanethiol, an organosulfur compound known to be produced in substantial amounts by gut bacteria. Selenium-binding protein which may be involved in the sensing of reactive xenobiotics in the cytoplasm. May be involved in intra-Golgi protein transport.</text>
</comment>
<keyword evidence="3" id="KW-0007">Acetylation</keyword>
<protein>
    <recommendedName>
        <fullName evidence="3">Methanethiol oxidase</fullName>
        <shortName evidence="3">MTO</shortName>
        <ecNumber evidence="3">1.8.3.4</ecNumber>
    </recommendedName>
    <alternativeName>
        <fullName evidence="3">Selenium-binding protein 1</fullName>
    </alternativeName>
</protein>
<keyword evidence="3" id="KW-0539">Nucleus</keyword>
<dbReference type="GO" id="GO:0008430">
    <property type="term" value="F:selenium binding"/>
    <property type="evidence" value="ECO:0007669"/>
    <property type="project" value="UniProtKB-UniRule"/>
</dbReference>
<dbReference type="PANTHER" id="PTHR23300:SF0">
    <property type="entry name" value="METHANETHIOL OXIDASE"/>
    <property type="match status" value="1"/>
</dbReference>
<comment type="subcellular location">
    <subcellularLocation>
        <location evidence="3">Nucleus</location>
    </subcellularLocation>
    <subcellularLocation>
        <location evidence="3">Cytoplasm</location>
        <location evidence="3">Cytosol</location>
    </subcellularLocation>
    <subcellularLocation>
        <location evidence="3">Membrane</location>
        <topology evidence="3">Peripheral membrane protein</topology>
    </subcellularLocation>
    <text evidence="3">May associate with Golgi membrane. May associate with the membrane of autophagosomes.</text>
</comment>
<dbReference type="Proteomes" id="UP000694413">
    <property type="component" value="Unassembled WGS sequence"/>
</dbReference>
<proteinExistence type="inferred from homology"/>
<dbReference type="AlphaFoldDB" id="A0A8D2QBY4"/>
<keyword evidence="2 3" id="KW-0711">Selenium</keyword>
<name>A0A8D2QBY4_ZONAL</name>
<evidence type="ECO:0000256" key="3">
    <source>
        <dbReference type="RuleBase" id="RU369071"/>
    </source>
</evidence>
<dbReference type="InterPro" id="IPR008826">
    <property type="entry name" value="Se-bd"/>
</dbReference>
<dbReference type="Pfam" id="PF05694">
    <property type="entry name" value="SBP56"/>
    <property type="match status" value="1"/>
</dbReference>
<keyword evidence="3" id="KW-0472">Membrane</keyword>
<dbReference type="Ensembl" id="ENSZALT00000008128.1">
    <property type="protein sequence ID" value="ENSZALP00000005467.1"/>
    <property type="gene ID" value="ENSZALG00000005092.1"/>
</dbReference>
<dbReference type="GO" id="GO:0015031">
    <property type="term" value="P:protein transport"/>
    <property type="evidence" value="ECO:0007669"/>
    <property type="project" value="UniProtKB-UniRule"/>
</dbReference>
<evidence type="ECO:0000313" key="4">
    <source>
        <dbReference type="Ensembl" id="ENSZALP00000005467.1"/>
    </source>
</evidence>
<dbReference type="GO" id="GO:0018549">
    <property type="term" value="F:methanethiol oxidase activity"/>
    <property type="evidence" value="ECO:0007669"/>
    <property type="project" value="UniProtKB-UniRule"/>
</dbReference>
<dbReference type="GO" id="GO:0005829">
    <property type="term" value="C:cytosol"/>
    <property type="evidence" value="ECO:0007669"/>
    <property type="project" value="UniProtKB-SubCell"/>
</dbReference>
<keyword evidence="3" id="KW-0963">Cytoplasm</keyword>
<evidence type="ECO:0000256" key="2">
    <source>
        <dbReference type="ARBA" id="ARBA00023266"/>
    </source>
</evidence>
<accession>A0A8D2QBY4</accession>
<reference evidence="4" key="1">
    <citation type="submission" date="2025-08" db="UniProtKB">
        <authorList>
            <consortium name="Ensembl"/>
        </authorList>
    </citation>
    <scope>IDENTIFICATION</scope>
</reference>
<evidence type="ECO:0000313" key="5">
    <source>
        <dbReference type="Proteomes" id="UP000694413"/>
    </source>
</evidence>
<organism evidence="4 5">
    <name type="scientific">Zonotrichia albicollis</name>
    <name type="common">White-throated sparrow</name>
    <name type="synonym">Fringilla albicollis</name>
    <dbReference type="NCBI Taxonomy" id="44394"/>
    <lineage>
        <taxon>Eukaryota</taxon>
        <taxon>Metazoa</taxon>
        <taxon>Chordata</taxon>
        <taxon>Craniata</taxon>
        <taxon>Vertebrata</taxon>
        <taxon>Euteleostomi</taxon>
        <taxon>Archelosauria</taxon>
        <taxon>Archosauria</taxon>
        <taxon>Dinosauria</taxon>
        <taxon>Saurischia</taxon>
        <taxon>Theropoda</taxon>
        <taxon>Coelurosauria</taxon>
        <taxon>Aves</taxon>
        <taxon>Neognathae</taxon>
        <taxon>Neoaves</taxon>
        <taxon>Telluraves</taxon>
        <taxon>Australaves</taxon>
        <taxon>Passeriformes</taxon>
        <taxon>Passerellidae</taxon>
        <taxon>Zonotrichia</taxon>
    </lineage>
</organism>
<keyword evidence="3" id="KW-0813">Transport</keyword>
<dbReference type="PANTHER" id="PTHR23300">
    <property type="entry name" value="METHANETHIOL OXIDASE"/>
    <property type="match status" value="1"/>
</dbReference>
<keyword evidence="3" id="KW-0653">Protein transport</keyword>
<keyword evidence="3" id="KW-0560">Oxidoreductase</keyword>
<dbReference type="GO" id="GO:0005634">
    <property type="term" value="C:nucleus"/>
    <property type="evidence" value="ECO:0007669"/>
    <property type="project" value="UniProtKB-SubCell"/>
</dbReference>
<comment type="pathway">
    <text evidence="3">Organosulfur degradation.</text>
</comment>
<keyword evidence="5" id="KW-1185">Reference proteome</keyword>
<dbReference type="EC" id="1.8.3.4" evidence="3"/>
<reference evidence="4" key="2">
    <citation type="submission" date="2025-09" db="UniProtKB">
        <authorList>
            <consortium name="Ensembl"/>
        </authorList>
    </citation>
    <scope>IDENTIFICATION</scope>
</reference>
<comment type="catalytic activity">
    <reaction evidence="3">
        <text>methanethiol + O2 + H2O = hydrogen sulfide + formaldehyde + H2O2 + H(+)</text>
        <dbReference type="Rhea" id="RHEA:11812"/>
        <dbReference type="ChEBI" id="CHEBI:15377"/>
        <dbReference type="ChEBI" id="CHEBI:15378"/>
        <dbReference type="ChEBI" id="CHEBI:15379"/>
        <dbReference type="ChEBI" id="CHEBI:16007"/>
        <dbReference type="ChEBI" id="CHEBI:16240"/>
        <dbReference type="ChEBI" id="CHEBI:16842"/>
        <dbReference type="ChEBI" id="CHEBI:29919"/>
        <dbReference type="EC" id="1.8.3.4"/>
    </reaction>
</comment>
<comment type="similarity">
    <text evidence="1 3">Belongs to the selenium-binding protein family.</text>
</comment>
<evidence type="ECO:0000256" key="1">
    <source>
        <dbReference type="ARBA" id="ARBA00005606"/>
    </source>
</evidence>